<dbReference type="EMBL" id="AZGM01000080">
    <property type="protein sequence ID" value="KRM26585.1"/>
    <property type="molecule type" value="Genomic_DNA"/>
</dbReference>
<proteinExistence type="inferred from homology"/>
<reference evidence="3 4" key="1">
    <citation type="journal article" date="2015" name="Genome Announc.">
        <title>Expanding the biotechnology potential of lactobacilli through comparative genomics of 213 strains and associated genera.</title>
        <authorList>
            <person name="Sun Z."/>
            <person name="Harris H.M."/>
            <person name="McCann A."/>
            <person name="Guo C."/>
            <person name="Argimon S."/>
            <person name="Zhang W."/>
            <person name="Yang X."/>
            <person name="Jeffery I.B."/>
            <person name="Cooney J.C."/>
            <person name="Kagawa T.F."/>
            <person name="Liu W."/>
            <person name="Song Y."/>
            <person name="Salvetti E."/>
            <person name="Wrobel A."/>
            <person name="Rasinkangas P."/>
            <person name="Parkhill J."/>
            <person name="Rea M.C."/>
            <person name="O'Sullivan O."/>
            <person name="Ritari J."/>
            <person name="Douillard F.P."/>
            <person name="Paul Ross R."/>
            <person name="Yang R."/>
            <person name="Briner A.E."/>
            <person name="Felis G.E."/>
            <person name="de Vos W.M."/>
            <person name="Barrangou R."/>
            <person name="Klaenhammer T.R."/>
            <person name="Caufield P.W."/>
            <person name="Cui Y."/>
            <person name="Zhang H."/>
            <person name="O'Toole P.W."/>
        </authorList>
    </citation>
    <scope>NUCLEOTIDE SEQUENCE [LARGE SCALE GENOMIC DNA]</scope>
    <source>
        <strain evidence="3 4">DSM 6035</strain>
    </source>
</reference>
<dbReference type="PANTHER" id="PTHR30535:SF34">
    <property type="entry name" value="MOLYBDATE-BINDING PROTEIN MOLA"/>
    <property type="match status" value="1"/>
</dbReference>
<protein>
    <submittedName>
        <fullName evidence="3">Abc transporter, substrate-binding protein</fullName>
    </submittedName>
</protein>
<evidence type="ECO:0000313" key="4">
    <source>
        <dbReference type="Proteomes" id="UP000051412"/>
    </source>
</evidence>
<dbReference type="InterPro" id="IPR050902">
    <property type="entry name" value="ABC_Transporter_SBP"/>
</dbReference>
<name>A0A0R1XF67_9LACO</name>
<evidence type="ECO:0000313" key="3">
    <source>
        <dbReference type="EMBL" id="KRM26585.1"/>
    </source>
</evidence>
<dbReference type="CDD" id="cd01142">
    <property type="entry name" value="TroA_e"/>
    <property type="match status" value="1"/>
</dbReference>
<feature type="domain" description="Fe/B12 periplasmic-binding" evidence="2">
    <location>
        <begin position="53"/>
        <end position="311"/>
    </location>
</feature>
<comment type="caution">
    <text evidence="3">The sequence shown here is derived from an EMBL/GenBank/DDBJ whole genome shotgun (WGS) entry which is preliminary data.</text>
</comment>
<dbReference type="STRING" id="1423782.FD32_GL000361"/>
<dbReference type="InterPro" id="IPR002491">
    <property type="entry name" value="ABC_transptr_periplasmic_BD"/>
</dbReference>
<evidence type="ECO:0000259" key="2">
    <source>
        <dbReference type="PROSITE" id="PS50983"/>
    </source>
</evidence>
<keyword evidence="4" id="KW-1185">Reference proteome</keyword>
<organism evidence="3 4">
    <name type="scientific">Limosilactobacillus panis DSM 6035</name>
    <dbReference type="NCBI Taxonomy" id="1423782"/>
    <lineage>
        <taxon>Bacteria</taxon>
        <taxon>Bacillati</taxon>
        <taxon>Bacillota</taxon>
        <taxon>Bacilli</taxon>
        <taxon>Lactobacillales</taxon>
        <taxon>Lactobacillaceae</taxon>
        <taxon>Limosilactobacillus</taxon>
    </lineage>
</organism>
<gene>
    <name evidence="3" type="ORF">FD32_GL000361</name>
</gene>
<dbReference type="SUPFAM" id="SSF53807">
    <property type="entry name" value="Helical backbone' metal receptor"/>
    <property type="match status" value="1"/>
</dbReference>
<accession>A0A0R1XF67</accession>
<dbReference type="PATRIC" id="fig|1423782.4.peg.371"/>
<sequence length="346" mass="38678">MKGAEKMRREISIVLFMILTSLIFPAVPARANSHRIVTDMSGKRVQIPAKTRRVADLWHANNQVVLLLGGQKKIVATTPLVKKQHWFVTVDPGIKRVTAPFAGNQMQVEELIKAKPDVVIAVDPGQVKTARQAKLPVVNAMYSNFAGLKKSVTLTAAVLGGSAPQIAKEYNRQLDGNIALVRHRLNGVAHHPSVVHFVNAQDLTKVDGRQTIVDEWIKTAGGKNAINKRGNQITITAEELLKANPRVIIVGSCSTTQARRALQKDHQLRNLTAVKKDRVYGNPQGTFPWDRYSAEEALQVLWAAKLLHPKQMKNVNMEKQTQKFYQKYYHYQLSNHQTKEILNGTN</sequence>
<dbReference type="AlphaFoldDB" id="A0A0R1XF67"/>
<comment type="similarity">
    <text evidence="1">Belongs to the bacterial solute-binding protein 8 family.</text>
</comment>
<dbReference type="Proteomes" id="UP000051412">
    <property type="component" value="Unassembled WGS sequence"/>
</dbReference>
<dbReference type="PANTHER" id="PTHR30535">
    <property type="entry name" value="VITAMIN B12-BINDING PROTEIN"/>
    <property type="match status" value="1"/>
</dbReference>
<dbReference type="PROSITE" id="PS50983">
    <property type="entry name" value="FE_B12_PBP"/>
    <property type="match status" value="1"/>
</dbReference>
<dbReference type="Gene3D" id="3.40.50.1980">
    <property type="entry name" value="Nitrogenase molybdenum iron protein domain"/>
    <property type="match status" value="2"/>
</dbReference>
<dbReference type="Pfam" id="PF01497">
    <property type="entry name" value="Peripla_BP_2"/>
    <property type="match status" value="1"/>
</dbReference>
<evidence type="ECO:0000256" key="1">
    <source>
        <dbReference type="ARBA" id="ARBA00008814"/>
    </source>
</evidence>